<reference evidence="1 2" key="1">
    <citation type="journal article" date="2012" name="J. Bacteriol.">
        <title>Genome of Bacillus macauensis ZFHKF-1, a Long-Chain-Forming Bacterium.</title>
        <authorList>
            <person name="Cai L."/>
            <person name="Zhang T."/>
        </authorList>
    </citation>
    <scope>NUCLEOTIDE SEQUENCE [LARGE SCALE GENOMIC DNA]</scope>
    <source>
        <strain evidence="1 2">ZFHKF-1</strain>
    </source>
</reference>
<gene>
    <name evidence="1" type="ORF">A374_01119</name>
</gene>
<dbReference type="EMBL" id="AKKV01000007">
    <property type="protein sequence ID" value="EIT87338.1"/>
    <property type="molecule type" value="Genomic_DNA"/>
</dbReference>
<proteinExistence type="predicted"/>
<dbReference type="Proteomes" id="UP000004080">
    <property type="component" value="Unassembled WGS sequence"/>
</dbReference>
<comment type="caution">
    <text evidence="1">The sequence shown here is derived from an EMBL/GenBank/DDBJ whole genome shotgun (WGS) entry which is preliminary data.</text>
</comment>
<sequence>MDQKEIWHDSMLFMLFGSIHEVSALDLPQYFVFDLSCLCFRALGCGILFCARFEGVLRANGLGLRANRRLLRANQNLLCASLFSPSLKSFYAISSHF</sequence>
<accession>I8UKI5</accession>
<protein>
    <submittedName>
        <fullName evidence="1">Uncharacterized protein</fullName>
    </submittedName>
</protein>
<keyword evidence="2" id="KW-1185">Reference proteome</keyword>
<evidence type="ECO:0000313" key="2">
    <source>
        <dbReference type="Proteomes" id="UP000004080"/>
    </source>
</evidence>
<organism evidence="1 2">
    <name type="scientific">Fictibacillus macauensis ZFHKF-1</name>
    <dbReference type="NCBI Taxonomy" id="1196324"/>
    <lineage>
        <taxon>Bacteria</taxon>
        <taxon>Bacillati</taxon>
        <taxon>Bacillota</taxon>
        <taxon>Bacilli</taxon>
        <taxon>Bacillales</taxon>
        <taxon>Fictibacillaceae</taxon>
        <taxon>Fictibacillus</taxon>
    </lineage>
</organism>
<name>I8UKI5_9BACL</name>
<dbReference type="STRING" id="1196324.A374_01119"/>
<dbReference type="AlphaFoldDB" id="I8UKI5"/>
<evidence type="ECO:0000313" key="1">
    <source>
        <dbReference type="EMBL" id="EIT87338.1"/>
    </source>
</evidence>